<keyword evidence="2" id="KW-1003">Cell membrane</keyword>
<dbReference type="PANTHER" id="PTHR32322">
    <property type="entry name" value="INNER MEMBRANE TRANSPORTER"/>
    <property type="match status" value="1"/>
</dbReference>
<dbReference type="Proteomes" id="UP000278036">
    <property type="component" value="Unassembled WGS sequence"/>
</dbReference>
<protein>
    <submittedName>
        <fullName evidence="8">DMT family transporter</fullName>
    </submittedName>
</protein>
<keyword evidence="3 6" id="KW-0812">Transmembrane</keyword>
<dbReference type="SUPFAM" id="SSF103481">
    <property type="entry name" value="Multidrug resistance efflux transporter EmrE"/>
    <property type="match status" value="2"/>
</dbReference>
<dbReference type="FunCoup" id="A0A3A9J7N0">
    <property type="interactions" value="99"/>
</dbReference>
<dbReference type="OrthoDB" id="9799821at2"/>
<feature type="transmembrane region" description="Helical" evidence="6">
    <location>
        <begin position="211"/>
        <end position="232"/>
    </location>
</feature>
<dbReference type="GO" id="GO:0005886">
    <property type="term" value="C:plasma membrane"/>
    <property type="evidence" value="ECO:0007669"/>
    <property type="project" value="UniProtKB-SubCell"/>
</dbReference>
<dbReference type="AlphaFoldDB" id="A0A3A9J7N0"/>
<evidence type="ECO:0000256" key="4">
    <source>
        <dbReference type="ARBA" id="ARBA00022989"/>
    </source>
</evidence>
<evidence type="ECO:0000313" key="10">
    <source>
        <dbReference type="Proteomes" id="UP000274097"/>
    </source>
</evidence>
<dbReference type="PANTHER" id="PTHR32322:SF18">
    <property type="entry name" value="S-ADENOSYLMETHIONINE_S-ADENOSYLHOMOCYSTEINE TRANSPORTER"/>
    <property type="match status" value="1"/>
</dbReference>
<organism evidence="8 11">
    <name type="scientific">Teichococcus wenyumeiae</name>
    <dbReference type="NCBI Taxonomy" id="2478470"/>
    <lineage>
        <taxon>Bacteria</taxon>
        <taxon>Pseudomonadati</taxon>
        <taxon>Pseudomonadota</taxon>
        <taxon>Alphaproteobacteria</taxon>
        <taxon>Acetobacterales</taxon>
        <taxon>Roseomonadaceae</taxon>
        <taxon>Roseomonas</taxon>
    </lineage>
</organism>
<feature type="transmembrane region" description="Helical" evidence="6">
    <location>
        <begin position="32"/>
        <end position="50"/>
    </location>
</feature>
<dbReference type="InterPro" id="IPR037185">
    <property type="entry name" value="EmrE-like"/>
</dbReference>
<evidence type="ECO:0000259" key="7">
    <source>
        <dbReference type="Pfam" id="PF00892"/>
    </source>
</evidence>
<feature type="transmembrane region" description="Helical" evidence="6">
    <location>
        <begin position="268"/>
        <end position="285"/>
    </location>
</feature>
<evidence type="ECO:0000256" key="5">
    <source>
        <dbReference type="ARBA" id="ARBA00023136"/>
    </source>
</evidence>
<dbReference type="Proteomes" id="UP000274097">
    <property type="component" value="Unassembled WGS sequence"/>
</dbReference>
<keyword evidence="4 6" id="KW-1133">Transmembrane helix</keyword>
<feature type="transmembrane region" description="Helical" evidence="6">
    <location>
        <begin position="146"/>
        <end position="168"/>
    </location>
</feature>
<proteinExistence type="predicted"/>
<keyword evidence="5 6" id="KW-0472">Membrane</keyword>
<dbReference type="InParanoid" id="A0A3A9J7N0"/>
<evidence type="ECO:0000256" key="2">
    <source>
        <dbReference type="ARBA" id="ARBA00022475"/>
    </source>
</evidence>
<feature type="transmembrane region" description="Helical" evidence="6">
    <location>
        <begin position="239"/>
        <end position="262"/>
    </location>
</feature>
<reference evidence="8 11" key="1">
    <citation type="submission" date="2018-09" db="EMBL/GenBank/DDBJ databases">
        <title>Roseomonas sp. nov., isolated from feces of Tibetan antelopes in the Qinghai-Tibet plateau, China.</title>
        <authorList>
            <person name="Tian Z."/>
        </authorList>
    </citation>
    <scope>NUCLEOTIDE SEQUENCE [LARGE SCALE GENOMIC DNA]</scope>
    <source>
        <strain evidence="9 10">Z23</strain>
        <strain evidence="8 11">Z24</strain>
    </source>
</reference>
<evidence type="ECO:0000313" key="9">
    <source>
        <dbReference type="EMBL" id="RMI26649.1"/>
    </source>
</evidence>
<dbReference type="Pfam" id="PF00892">
    <property type="entry name" value="EamA"/>
    <property type="match status" value="2"/>
</dbReference>
<evidence type="ECO:0000256" key="6">
    <source>
        <dbReference type="SAM" id="Phobius"/>
    </source>
</evidence>
<comment type="subcellular location">
    <subcellularLocation>
        <location evidence="1">Cell membrane</location>
        <topology evidence="1">Multi-pass membrane protein</topology>
    </subcellularLocation>
</comment>
<evidence type="ECO:0000313" key="8">
    <source>
        <dbReference type="EMBL" id="RKK03237.1"/>
    </source>
</evidence>
<evidence type="ECO:0000313" key="11">
    <source>
        <dbReference type="Proteomes" id="UP000278036"/>
    </source>
</evidence>
<name>A0A3A9J7N0_9PROT</name>
<dbReference type="EMBL" id="RFLX01000002">
    <property type="protein sequence ID" value="RMI26649.1"/>
    <property type="molecule type" value="Genomic_DNA"/>
</dbReference>
<feature type="transmembrane region" description="Helical" evidence="6">
    <location>
        <begin position="180"/>
        <end position="205"/>
    </location>
</feature>
<dbReference type="EMBL" id="RAQU01000097">
    <property type="protein sequence ID" value="RKK03237.1"/>
    <property type="molecule type" value="Genomic_DNA"/>
</dbReference>
<comment type="caution">
    <text evidence="8">The sequence shown here is derived from an EMBL/GenBank/DDBJ whole genome shotgun (WGS) entry which is preliminary data.</text>
</comment>
<feature type="domain" description="EamA" evidence="7">
    <location>
        <begin position="8"/>
        <end position="136"/>
    </location>
</feature>
<feature type="transmembrane region" description="Helical" evidence="6">
    <location>
        <begin position="62"/>
        <end position="82"/>
    </location>
</feature>
<evidence type="ECO:0000256" key="1">
    <source>
        <dbReference type="ARBA" id="ARBA00004651"/>
    </source>
</evidence>
<gene>
    <name evidence="8" type="ORF">D6Z83_15685</name>
    <name evidence="9" type="ORF">EBE87_05130</name>
</gene>
<feature type="domain" description="EamA" evidence="7">
    <location>
        <begin position="149"/>
        <end position="283"/>
    </location>
</feature>
<feature type="transmembrane region" description="Helical" evidence="6">
    <location>
        <begin position="94"/>
        <end position="113"/>
    </location>
</feature>
<dbReference type="InterPro" id="IPR050638">
    <property type="entry name" value="AA-Vitamin_Transporters"/>
</dbReference>
<dbReference type="InterPro" id="IPR000620">
    <property type="entry name" value="EamA_dom"/>
</dbReference>
<sequence>MLTAYAQLASSMALVGANVAVAKLLANALPIALIVGLRCLLACAILWPLARLREGRVRPSPAALRNLALQAALGTLLYNAALLTGLRFTTALEAGLVLATLPAVIALGSALWLRERLAPRQWGAAALAVGGMAAITLARTETSSGGSLLGNALIFVAVCGEGAYVLLAKRLSGHLPVVTASFWMQFFSAAMLLPFCLPVLGAAAALADPTIAGLLVFHSVTASVLCLLLWYAGLLRAPAGVAGIFTTFLPATSAVLAVLVLGEHFSRFHLLGLALMLASIGLATWPEKRRG</sequence>
<dbReference type="RefSeq" id="WP_120639224.1">
    <property type="nucleotide sequence ID" value="NZ_RAQU01000097.1"/>
</dbReference>
<accession>A0A3A9J7N0</accession>
<keyword evidence="10" id="KW-1185">Reference proteome</keyword>
<evidence type="ECO:0000256" key="3">
    <source>
        <dbReference type="ARBA" id="ARBA00022692"/>
    </source>
</evidence>